<proteinExistence type="predicted"/>
<dbReference type="EMBL" id="NMUH01005984">
    <property type="protein sequence ID" value="MQM14165.1"/>
    <property type="molecule type" value="Genomic_DNA"/>
</dbReference>
<keyword evidence="2" id="KW-1185">Reference proteome</keyword>
<accession>A0A843X6B3</accession>
<reference evidence="1" key="1">
    <citation type="submission" date="2017-07" db="EMBL/GenBank/DDBJ databases">
        <title>Taro Niue Genome Assembly and Annotation.</title>
        <authorList>
            <person name="Atibalentja N."/>
            <person name="Keating K."/>
            <person name="Fields C.J."/>
        </authorList>
    </citation>
    <scope>NUCLEOTIDE SEQUENCE</scope>
    <source>
        <strain evidence="1">Niue_2</strain>
        <tissue evidence="1">Leaf</tissue>
    </source>
</reference>
<comment type="caution">
    <text evidence="1">The sequence shown here is derived from an EMBL/GenBank/DDBJ whole genome shotgun (WGS) entry which is preliminary data.</text>
</comment>
<dbReference type="Proteomes" id="UP000652761">
    <property type="component" value="Unassembled WGS sequence"/>
</dbReference>
<protein>
    <submittedName>
        <fullName evidence="1">Uncharacterized protein</fullName>
    </submittedName>
</protein>
<evidence type="ECO:0000313" key="1">
    <source>
        <dbReference type="EMBL" id="MQM14165.1"/>
    </source>
</evidence>
<name>A0A843X6B3_COLES</name>
<dbReference type="AlphaFoldDB" id="A0A843X6B3"/>
<gene>
    <name evidence="1" type="ORF">Taro_047092</name>
</gene>
<organism evidence="1 2">
    <name type="scientific">Colocasia esculenta</name>
    <name type="common">Wild taro</name>
    <name type="synonym">Arum esculentum</name>
    <dbReference type="NCBI Taxonomy" id="4460"/>
    <lineage>
        <taxon>Eukaryota</taxon>
        <taxon>Viridiplantae</taxon>
        <taxon>Streptophyta</taxon>
        <taxon>Embryophyta</taxon>
        <taxon>Tracheophyta</taxon>
        <taxon>Spermatophyta</taxon>
        <taxon>Magnoliopsida</taxon>
        <taxon>Liliopsida</taxon>
        <taxon>Araceae</taxon>
        <taxon>Aroideae</taxon>
        <taxon>Colocasieae</taxon>
        <taxon>Colocasia</taxon>
    </lineage>
</organism>
<evidence type="ECO:0000313" key="2">
    <source>
        <dbReference type="Proteomes" id="UP000652761"/>
    </source>
</evidence>
<sequence>MFLASDGSYTLVVGLSDIPSTSLCTG</sequence>